<protein>
    <submittedName>
        <fullName evidence="10">ABC transporter permease</fullName>
    </submittedName>
</protein>
<feature type="transmembrane region" description="Helical" evidence="7">
    <location>
        <begin position="358"/>
        <end position="381"/>
    </location>
</feature>
<feature type="domain" description="ABC3 transporter permease C-terminal" evidence="8">
    <location>
        <begin position="311"/>
        <end position="429"/>
    </location>
</feature>
<dbReference type="KEGG" id="adin:H7849_03660"/>
<dbReference type="NCBIfam" id="TIGR03434">
    <property type="entry name" value="ADOP"/>
    <property type="match status" value="1"/>
</dbReference>
<evidence type="ECO:0000313" key="10">
    <source>
        <dbReference type="EMBL" id="QNI33086.1"/>
    </source>
</evidence>
<evidence type="ECO:0000256" key="7">
    <source>
        <dbReference type="SAM" id="Phobius"/>
    </source>
</evidence>
<dbReference type="PANTHER" id="PTHR30572:SF4">
    <property type="entry name" value="ABC TRANSPORTER PERMEASE YTRF"/>
    <property type="match status" value="1"/>
</dbReference>
<keyword evidence="5 7" id="KW-0472">Membrane</keyword>
<dbReference type="Proteomes" id="UP000515312">
    <property type="component" value="Chromosome"/>
</dbReference>
<dbReference type="Pfam" id="PF12704">
    <property type="entry name" value="MacB_PCD"/>
    <property type="match status" value="2"/>
</dbReference>
<dbReference type="GO" id="GO:0022857">
    <property type="term" value="F:transmembrane transporter activity"/>
    <property type="evidence" value="ECO:0007669"/>
    <property type="project" value="TreeGrafter"/>
</dbReference>
<dbReference type="PANTHER" id="PTHR30572">
    <property type="entry name" value="MEMBRANE COMPONENT OF TRANSPORTER-RELATED"/>
    <property type="match status" value="1"/>
</dbReference>
<feature type="transmembrane region" description="Helical" evidence="7">
    <location>
        <begin position="781"/>
        <end position="805"/>
    </location>
</feature>
<evidence type="ECO:0000256" key="4">
    <source>
        <dbReference type="ARBA" id="ARBA00022989"/>
    </source>
</evidence>
<name>A0A7G8BKL6_9BACT</name>
<feature type="domain" description="MacB-like periplasmic core" evidence="9">
    <location>
        <begin position="22"/>
        <end position="255"/>
    </location>
</feature>
<feature type="domain" description="ABC3 transporter permease C-terminal" evidence="8">
    <location>
        <begin position="733"/>
        <end position="846"/>
    </location>
</feature>
<dbReference type="RefSeq" id="WP_186744221.1">
    <property type="nucleotide sequence ID" value="NZ_CP060394.1"/>
</dbReference>
<reference evidence="10 11" key="1">
    <citation type="submission" date="2020-08" db="EMBL/GenBank/DDBJ databases">
        <title>Edaphobacter telluris sp. nov. and Acidobacterium dinghuensis sp. nov., two acidobacteria isolated from forest soil.</title>
        <authorList>
            <person name="Fu J."/>
            <person name="Qiu L."/>
        </authorList>
    </citation>
    <scope>NUCLEOTIDE SEQUENCE [LARGE SCALE GENOMIC DNA]</scope>
    <source>
        <strain evidence="10">4Y35</strain>
    </source>
</reference>
<evidence type="ECO:0000256" key="2">
    <source>
        <dbReference type="ARBA" id="ARBA00022475"/>
    </source>
</evidence>
<organism evidence="10 11">
    <name type="scientific">Alloacidobacterium dinghuense</name>
    <dbReference type="NCBI Taxonomy" id="2763107"/>
    <lineage>
        <taxon>Bacteria</taxon>
        <taxon>Pseudomonadati</taxon>
        <taxon>Acidobacteriota</taxon>
        <taxon>Terriglobia</taxon>
        <taxon>Terriglobales</taxon>
        <taxon>Acidobacteriaceae</taxon>
        <taxon>Alloacidobacterium</taxon>
    </lineage>
</organism>
<dbReference type="InterPro" id="IPR003838">
    <property type="entry name" value="ABC3_permease_C"/>
</dbReference>
<evidence type="ECO:0000256" key="1">
    <source>
        <dbReference type="ARBA" id="ARBA00004651"/>
    </source>
</evidence>
<evidence type="ECO:0000256" key="3">
    <source>
        <dbReference type="ARBA" id="ARBA00022692"/>
    </source>
</evidence>
<evidence type="ECO:0000256" key="6">
    <source>
        <dbReference type="ARBA" id="ARBA00038076"/>
    </source>
</evidence>
<sequence>MQTLRQDIAYALRQMRLSPVFTLTAMLTLALGIGATTAIFSLIHTVMLKSLPVVDPSRLYRIGDGGDCCVEGSPQGNWGMFSYPFYELMKKNTPEFEELAAFQAGGSQISTRRGEADRTAKPLRGEYVSGNYFSTFGVGAFAGRTIQPADDQETAAPAAMLSYRAWQQQYGSDPKVIGSSFILDGHPFTIVGITPPGFFGDTLRSDPPDLWIPILQQPVLAGQKSFLHHFQAWLRVIGRLKPGATPDAVPARMTSLIRQWLMTGADFPADWMSGIKAGLPKQFVKVVPAGGGVGLMKEDYGDNLRILLAVCALVLLIACANIANLLLARGTARRAQTSVRLALGASRKRLIRQSLTESLVLSVFGGFAGLVIAYLGVKLLVALTFHSARFVPIDATPSLPVLAFAFLLSVFTGALFGTAPAWLATHADPAEALRGANRSTHDRSSLSQKVLVIFQATLSVVLLAGAGLLTRSIEKMQHQDFGYELDHRALISLIGPFNSYPQPKLDAMYREMQERLAHIPGVESAALALYAPLQDNWGEIVIREGHGMPNMNEEVGSSWDHVSVGYLETMGHHILRGRSITEQDTASTQNVAVVNEAFVKRFFKPGENPLGQRFGLDLPQYGTTFQIVGIVNDARYMWDNLYGAAPTRPIFFAPLAQHVKYDNAMMQSIDDGSHYIEGAVLKIHGSMEGLEPQVRRVLSEVDPNITLLNLEPMEDHIDANFDQQRAMAQMTGLFGILALLLAAVGLYGVTAYAVERRTSEIGVRMALGADRTKIVRLVLRGAFLQIIIGLAIGIPISILTGHLIAHQLYQVKIWDPLVLSGSIIALGVCALIASILPAQRAASIDPVKALRTE</sequence>
<evidence type="ECO:0000313" key="11">
    <source>
        <dbReference type="Proteomes" id="UP000515312"/>
    </source>
</evidence>
<dbReference type="Pfam" id="PF02687">
    <property type="entry name" value="FtsX"/>
    <property type="match status" value="2"/>
</dbReference>
<accession>A0A7G8BKL6</accession>
<proteinExistence type="inferred from homology"/>
<dbReference type="GO" id="GO:0005886">
    <property type="term" value="C:plasma membrane"/>
    <property type="evidence" value="ECO:0007669"/>
    <property type="project" value="UniProtKB-SubCell"/>
</dbReference>
<gene>
    <name evidence="10" type="ORF">H7849_03660</name>
</gene>
<evidence type="ECO:0000259" key="8">
    <source>
        <dbReference type="Pfam" id="PF02687"/>
    </source>
</evidence>
<dbReference type="InterPro" id="IPR017800">
    <property type="entry name" value="ADOP"/>
</dbReference>
<dbReference type="AlphaFoldDB" id="A0A7G8BKL6"/>
<dbReference type="InterPro" id="IPR050250">
    <property type="entry name" value="Macrolide_Exporter_MacB"/>
</dbReference>
<feature type="transmembrane region" description="Helical" evidence="7">
    <location>
        <begin position="20"/>
        <end position="43"/>
    </location>
</feature>
<feature type="transmembrane region" description="Helical" evidence="7">
    <location>
        <begin position="401"/>
        <end position="425"/>
    </location>
</feature>
<comment type="similarity">
    <text evidence="6">Belongs to the ABC-4 integral membrane protein family.</text>
</comment>
<feature type="transmembrane region" description="Helical" evidence="7">
    <location>
        <begin position="817"/>
        <end position="838"/>
    </location>
</feature>
<keyword evidence="2" id="KW-1003">Cell membrane</keyword>
<evidence type="ECO:0000259" key="9">
    <source>
        <dbReference type="Pfam" id="PF12704"/>
    </source>
</evidence>
<feature type="transmembrane region" description="Helical" evidence="7">
    <location>
        <begin position="306"/>
        <end position="327"/>
    </location>
</feature>
<dbReference type="EMBL" id="CP060394">
    <property type="protein sequence ID" value="QNI33086.1"/>
    <property type="molecule type" value="Genomic_DNA"/>
</dbReference>
<feature type="transmembrane region" description="Helical" evidence="7">
    <location>
        <begin position="733"/>
        <end position="754"/>
    </location>
</feature>
<evidence type="ECO:0000256" key="5">
    <source>
        <dbReference type="ARBA" id="ARBA00023136"/>
    </source>
</evidence>
<comment type="subcellular location">
    <subcellularLocation>
        <location evidence="1">Cell membrane</location>
        <topology evidence="1">Multi-pass membrane protein</topology>
    </subcellularLocation>
</comment>
<feature type="transmembrane region" description="Helical" evidence="7">
    <location>
        <begin position="446"/>
        <end position="469"/>
    </location>
</feature>
<dbReference type="InterPro" id="IPR025857">
    <property type="entry name" value="MacB_PCD"/>
</dbReference>
<keyword evidence="3 7" id="KW-0812">Transmembrane</keyword>
<keyword evidence="11" id="KW-1185">Reference proteome</keyword>
<keyword evidence="4 7" id="KW-1133">Transmembrane helix</keyword>
<feature type="domain" description="MacB-like periplasmic core" evidence="9">
    <location>
        <begin position="460"/>
        <end position="656"/>
    </location>
</feature>